<organism evidence="3">
    <name type="scientific">Caenorhabditis remanei</name>
    <name type="common">Caenorhabditis vulgaris</name>
    <dbReference type="NCBI Taxonomy" id="31234"/>
    <lineage>
        <taxon>Eukaryota</taxon>
        <taxon>Metazoa</taxon>
        <taxon>Ecdysozoa</taxon>
        <taxon>Nematoda</taxon>
        <taxon>Chromadorea</taxon>
        <taxon>Rhabditida</taxon>
        <taxon>Rhabditina</taxon>
        <taxon>Rhabditomorpha</taxon>
        <taxon>Rhabditoidea</taxon>
        <taxon>Rhabditidae</taxon>
        <taxon>Peloderinae</taxon>
        <taxon>Caenorhabditis</taxon>
    </lineage>
</organism>
<evidence type="ECO:0000313" key="3">
    <source>
        <dbReference type="Proteomes" id="UP000008281"/>
    </source>
</evidence>
<dbReference type="InterPro" id="IPR053222">
    <property type="entry name" value="Zygotic_Embryogenesis-Asso"/>
</dbReference>
<keyword evidence="3" id="KW-1185">Reference proteome</keyword>
<dbReference type="PANTHER" id="PTHR22899">
    <property type="entry name" value="CYCLIN-RELATED F-BOX FAMILY"/>
    <property type="match status" value="1"/>
</dbReference>
<dbReference type="Pfam" id="PF07735">
    <property type="entry name" value="FBA_2"/>
    <property type="match status" value="1"/>
</dbReference>
<protein>
    <recommendedName>
        <fullName evidence="1">F-box domain-containing protein</fullName>
    </recommendedName>
</protein>
<dbReference type="HOGENOM" id="CLU_028840_1_3_1"/>
<evidence type="ECO:0000313" key="2">
    <source>
        <dbReference type="EMBL" id="EFP11034.1"/>
    </source>
</evidence>
<name>E3LUD1_CAERE</name>
<dbReference type="PANTHER" id="PTHR22899:SF0">
    <property type="entry name" value="F-BOX ASSOCIATED DOMAIN-CONTAINING PROTEIN-RELATED"/>
    <property type="match status" value="1"/>
</dbReference>
<evidence type="ECO:0000259" key="1">
    <source>
        <dbReference type="PROSITE" id="PS50181"/>
    </source>
</evidence>
<dbReference type="InParanoid" id="E3LUD1"/>
<dbReference type="Pfam" id="PF00646">
    <property type="entry name" value="F-box"/>
    <property type="match status" value="1"/>
</dbReference>
<reference evidence="2" key="1">
    <citation type="submission" date="2007-07" db="EMBL/GenBank/DDBJ databases">
        <title>PCAP assembly of the Caenorhabditis remanei genome.</title>
        <authorList>
            <consortium name="The Caenorhabditis remanei Sequencing Consortium"/>
            <person name="Wilson R.K."/>
        </authorList>
    </citation>
    <scope>NUCLEOTIDE SEQUENCE [LARGE SCALE GENOMIC DNA]</scope>
    <source>
        <strain evidence="2">PB4641</strain>
    </source>
</reference>
<dbReference type="Proteomes" id="UP000008281">
    <property type="component" value="Unassembled WGS sequence"/>
</dbReference>
<accession>E3LUD1</accession>
<dbReference type="InterPro" id="IPR012885">
    <property type="entry name" value="F-box_Sdz-33"/>
</dbReference>
<dbReference type="InterPro" id="IPR001810">
    <property type="entry name" value="F-box_dom"/>
</dbReference>
<dbReference type="EMBL" id="DS268415">
    <property type="protein sequence ID" value="EFP11034.1"/>
    <property type="molecule type" value="Genomic_DNA"/>
</dbReference>
<sequence>MSNGVRSFPLLRLPIDCLKYIVQRMEEIDKFAISLVSKKTQSLVTSTNLLKCLEINICVRQDVSIHIVFPSLEQLTCSFKNYQVQLDNLSPRNIKANVFLSETERFVHNKPSYRFEDWLNHILGVYGRCGVRTVILDRLLLNFLSFKKTIKCFSRLVLSETYSNTQVREILKTLRPEKEVYLGYENKNADSESIHEVFMQNFDTFFLSSWTDVTLDDLLVMNSEEIRIRSDRVIDEKILNRFIKHWIAGSNKRMKYLAIAPQRFYYQLVSIDKAAVLKGIRHVLVPKECKRNFKDTSSFKHSIEGGYDFKRKDGTTGTIVFDRIKYFQLFVWP</sequence>
<dbReference type="OMA" id="HLELRIM"/>
<dbReference type="OrthoDB" id="5876939at2759"/>
<feature type="domain" description="F-box" evidence="1">
    <location>
        <begin position="7"/>
        <end position="53"/>
    </location>
</feature>
<proteinExistence type="predicted"/>
<dbReference type="PROSITE" id="PS50181">
    <property type="entry name" value="FBOX"/>
    <property type="match status" value="1"/>
</dbReference>
<dbReference type="FunCoup" id="E3LUD1">
    <property type="interactions" value="2854"/>
</dbReference>
<gene>
    <name evidence="2" type="ORF">CRE_30805</name>
</gene>
<dbReference type="AlphaFoldDB" id="E3LUD1"/>